<evidence type="ECO:0000256" key="5">
    <source>
        <dbReference type="RuleBase" id="RU004404"/>
    </source>
</evidence>
<keyword evidence="4 5" id="KW-0720">Serine protease</keyword>
<dbReference type="InterPro" id="IPR001478">
    <property type="entry name" value="PDZ"/>
</dbReference>
<dbReference type="CDD" id="cd07560">
    <property type="entry name" value="Peptidase_S41_CPP"/>
    <property type="match status" value="1"/>
</dbReference>
<dbReference type="InterPro" id="IPR004447">
    <property type="entry name" value="Peptidase_S41A"/>
</dbReference>
<dbReference type="PROSITE" id="PS50106">
    <property type="entry name" value="PDZ"/>
    <property type="match status" value="1"/>
</dbReference>
<dbReference type="NCBIfam" id="TIGR00225">
    <property type="entry name" value="prc"/>
    <property type="match status" value="1"/>
</dbReference>
<dbReference type="Pfam" id="PF17820">
    <property type="entry name" value="PDZ_6"/>
    <property type="match status" value="1"/>
</dbReference>
<dbReference type="SUPFAM" id="SSF50156">
    <property type="entry name" value="PDZ domain-like"/>
    <property type="match status" value="1"/>
</dbReference>
<protein>
    <submittedName>
        <fullName evidence="7">S41 family peptidase</fullName>
    </submittedName>
</protein>
<organism evidence="7 8">
    <name type="scientific">Pseudaquabacterium terrae</name>
    <dbReference type="NCBI Taxonomy" id="2732868"/>
    <lineage>
        <taxon>Bacteria</taxon>
        <taxon>Pseudomonadati</taxon>
        <taxon>Pseudomonadota</taxon>
        <taxon>Betaproteobacteria</taxon>
        <taxon>Burkholderiales</taxon>
        <taxon>Sphaerotilaceae</taxon>
        <taxon>Pseudaquabacterium</taxon>
    </lineage>
</organism>
<dbReference type="InterPro" id="IPR041489">
    <property type="entry name" value="PDZ_6"/>
</dbReference>
<proteinExistence type="inferred from homology"/>
<dbReference type="SMART" id="SM00228">
    <property type="entry name" value="PDZ"/>
    <property type="match status" value="1"/>
</dbReference>
<dbReference type="PANTHER" id="PTHR32060:SF30">
    <property type="entry name" value="CARBOXY-TERMINAL PROCESSING PROTEASE CTPA"/>
    <property type="match status" value="1"/>
</dbReference>
<dbReference type="CDD" id="cd06782">
    <property type="entry name" value="cpPDZ_CPP-like"/>
    <property type="match status" value="1"/>
</dbReference>
<dbReference type="EMBL" id="JABRWJ010000020">
    <property type="protein sequence ID" value="NRF72215.1"/>
    <property type="molecule type" value="Genomic_DNA"/>
</dbReference>
<dbReference type="RefSeq" id="WP_173135035.1">
    <property type="nucleotide sequence ID" value="NZ_JABRWJ010000020.1"/>
</dbReference>
<reference evidence="7 8" key="1">
    <citation type="submission" date="2020-05" db="EMBL/GenBank/DDBJ databases">
        <title>Aquincola sp. isolate from soil.</title>
        <authorList>
            <person name="Han J."/>
            <person name="Kim D.-U."/>
        </authorList>
    </citation>
    <scope>NUCLEOTIDE SEQUENCE [LARGE SCALE GENOMIC DNA]</scope>
    <source>
        <strain evidence="7 8">S2</strain>
    </source>
</reference>
<evidence type="ECO:0000256" key="2">
    <source>
        <dbReference type="ARBA" id="ARBA00022670"/>
    </source>
</evidence>
<dbReference type="InterPro" id="IPR005151">
    <property type="entry name" value="Tail-specific_protease"/>
</dbReference>
<dbReference type="Pfam" id="PF03572">
    <property type="entry name" value="Peptidase_S41"/>
    <property type="match status" value="1"/>
</dbReference>
<keyword evidence="8" id="KW-1185">Reference proteome</keyword>
<dbReference type="InterPro" id="IPR036034">
    <property type="entry name" value="PDZ_sf"/>
</dbReference>
<dbReference type="SMART" id="SM00245">
    <property type="entry name" value="TSPc"/>
    <property type="match status" value="1"/>
</dbReference>
<comment type="caution">
    <text evidence="7">The sequence shown here is derived from an EMBL/GenBank/DDBJ whole genome shotgun (WGS) entry which is preliminary data.</text>
</comment>
<evidence type="ECO:0000256" key="3">
    <source>
        <dbReference type="ARBA" id="ARBA00022801"/>
    </source>
</evidence>
<accession>A0ABX2EU24</accession>
<dbReference type="SUPFAM" id="SSF52096">
    <property type="entry name" value="ClpP/crotonase"/>
    <property type="match status" value="1"/>
</dbReference>
<dbReference type="Proteomes" id="UP000737171">
    <property type="component" value="Unassembled WGS sequence"/>
</dbReference>
<evidence type="ECO:0000256" key="4">
    <source>
        <dbReference type="ARBA" id="ARBA00022825"/>
    </source>
</evidence>
<name>A0ABX2EU24_9BURK</name>
<dbReference type="Gene3D" id="3.90.226.10">
    <property type="entry name" value="2-enoyl-CoA Hydratase, Chain A, domain 1"/>
    <property type="match status" value="1"/>
</dbReference>
<dbReference type="PANTHER" id="PTHR32060">
    <property type="entry name" value="TAIL-SPECIFIC PROTEASE"/>
    <property type="match status" value="1"/>
</dbReference>
<keyword evidence="2 5" id="KW-0645">Protease</keyword>
<comment type="similarity">
    <text evidence="1 5">Belongs to the peptidase S41A family.</text>
</comment>
<feature type="domain" description="PDZ" evidence="6">
    <location>
        <begin position="139"/>
        <end position="196"/>
    </location>
</feature>
<keyword evidence="3 5" id="KW-0378">Hydrolase</keyword>
<evidence type="ECO:0000313" key="7">
    <source>
        <dbReference type="EMBL" id="NRF72215.1"/>
    </source>
</evidence>
<sequence>MNGRTIFARWALTCSILAGGPSWGTTPASTEPSALEALQDAYSRAVTPGDDAVRYRELLAILLQRLKRSSSATVELDALARDATRALEPLAPFVGDPEKVFRTAVNAAAASLRSIDPHFRYIDARTYGNERHETPAGFGGLGLQVESSGGAVRIVSLIPDSPAARANMLAPGDLIVRVDSEPLSGMPLSDAIARMRGRPGTPVSITVQRSAHDPEITVALKRDTIRRQLLRTSMEGDVLVLRLAGFGPSVAAALEQAITQAAAVARPKAVVLDLRSNPGGLLIEAVKVADTFMNGGEIVSLRRQESTRSRSWQADPAELLPGLPMVVLIDRRSASASELVADALQHHGRATVMGQRSFGKGSVQTTLPLGQDGGAIKLTTANYYGPSGQTVQRIGVAPDIELVADKLRGSSDDTARPADAVATRKARARVDPAQCSDASAPDPALACAIDFFRSGGLEAFVARLGERAQ</sequence>
<evidence type="ECO:0000313" key="8">
    <source>
        <dbReference type="Proteomes" id="UP000737171"/>
    </source>
</evidence>
<evidence type="ECO:0000259" key="6">
    <source>
        <dbReference type="PROSITE" id="PS50106"/>
    </source>
</evidence>
<dbReference type="InterPro" id="IPR029045">
    <property type="entry name" value="ClpP/crotonase-like_dom_sf"/>
</dbReference>
<dbReference type="Gene3D" id="3.30.750.44">
    <property type="match status" value="1"/>
</dbReference>
<dbReference type="Gene3D" id="2.30.42.10">
    <property type="match status" value="1"/>
</dbReference>
<gene>
    <name evidence="7" type="ORF">HLB44_35050</name>
</gene>
<evidence type="ECO:0000256" key="1">
    <source>
        <dbReference type="ARBA" id="ARBA00009179"/>
    </source>
</evidence>